<organism evidence="1 2">
    <name type="scientific">Ralstonia insidiosa</name>
    <dbReference type="NCBI Taxonomy" id="190721"/>
    <lineage>
        <taxon>Bacteria</taxon>
        <taxon>Pseudomonadati</taxon>
        <taxon>Pseudomonadota</taxon>
        <taxon>Betaproteobacteria</taxon>
        <taxon>Burkholderiales</taxon>
        <taxon>Burkholderiaceae</taxon>
        <taxon>Ralstonia</taxon>
    </lineage>
</organism>
<accession>A0A191ZZG8</accession>
<proteinExistence type="predicted"/>
<dbReference type="Proteomes" id="UP000078572">
    <property type="component" value="Chromosome 1"/>
</dbReference>
<dbReference type="GeneID" id="61527140"/>
<evidence type="ECO:0000313" key="2">
    <source>
        <dbReference type="Proteomes" id="UP000078572"/>
    </source>
</evidence>
<dbReference type="EMBL" id="CP016022">
    <property type="protein sequence ID" value="ANJ73519.1"/>
    <property type="molecule type" value="Genomic_DNA"/>
</dbReference>
<dbReference type="RefSeq" id="WP_064804938.1">
    <property type="nucleotide sequence ID" value="NZ_CP016022.1"/>
</dbReference>
<dbReference type="AlphaFoldDB" id="A0A191ZZG8"/>
<name>A0A191ZZG8_9RALS</name>
<evidence type="ECO:0000313" key="1">
    <source>
        <dbReference type="EMBL" id="ANJ73519.1"/>
    </source>
</evidence>
<dbReference type="OrthoDB" id="9130738at2"/>
<keyword evidence="2" id="KW-1185">Reference proteome</keyword>
<reference evidence="2" key="1">
    <citation type="submission" date="2016-06" db="EMBL/GenBank/DDBJ databases">
        <authorList>
            <person name="Xu Y."/>
            <person name="Nagy A."/>
            <person name="Yan X."/>
            <person name="Kim S.W."/>
            <person name="Haley B."/>
            <person name="Liu N.T."/>
            <person name="Nou X."/>
        </authorList>
    </citation>
    <scope>NUCLEOTIDE SEQUENCE [LARGE SCALE GENOMIC DNA]</scope>
    <source>
        <strain evidence="2">ATCC 49129</strain>
    </source>
</reference>
<gene>
    <name evidence="1" type="ORF">A9Y76_14050</name>
</gene>
<protein>
    <submittedName>
        <fullName evidence="1">Uncharacterized protein</fullName>
    </submittedName>
</protein>
<sequence>MNKRRQSSRAAHSAGQLALNFDVFAVETPAGVVAVKGENALDAGIRQALVSALDAAFGKGLSRERVADGMADILCRPVTKAHLDLWVAPSQADRRIPVDAFMAVMMVCQDFTPLDWLAAQFARKVLTAEEVLCAEFGAMEVLRRHLTAKSKAIEGQMDEKLFGQIAERIKRG</sequence>